<dbReference type="EMBL" id="CAEZUJ010000022">
    <property type="protein sequence ID" value="CAB4599810.1"/>
    <property type="molecule type" value="Genomic_DNA"/>
</dbReference>
<evidence type="ECO:0000256" key="3">
    <source>
        <dbReference type="ARBA" id="ARBA00023163"/>
    </source>
</evidence>
<reference evidence="5" key="1">
    <citation type="submission" date="2020-05" db="EMBL/GenBank/DDBJ databases">
        <authorList>
            <person name="Chiriac C."/>
            <person name="Salcher M."/>
            <person name="Ghai R."/>
            <person name="Kavagutti S V."/>
        </authorList>
    </citation>
    <scope>NUCLEOTIDE SEQUENCE</scope>
</reference>
<sequence>MSAPERRAIDHFLEGAVDLDDVVNRTVRLLAQVTKQVAIVQYPSLSKSAVRHIEILPLTPLRLMIVLITDTGRVEQRIVELANQMNEVQVAQLRSQLNLICAGEKLNQIPITLKSFTDKFEVAERVNVTSVVNVILEMAIERSEEKVIVSGTANLARIPSDFATSFHPILEALEEQVVLLHLLGETADGTQVKIGHEQDNTNLQSTSIVTSGYGPEGERVANLGIIGPTRMDYSGSMSAVSAVARYVSRFLEEGF</sequence>
<dbReference type="InterPro" id="IPR029016">
    <property type="entry name" value="GAF-like_dom_sf"/>
</dbReference>
<proteinExistence type="predicted"/>
<name>A0A6J6GHT1_9ZZZZ</name>
<dbReference type="InterPro" id="IPR002571">
    <property type="entry name" value="HrcA"/>
</dbReference>
<keyword evidence="3" id="KW-0804">Transcription</keyword>
<organism evidence="5">
    <name type="scientific">freshwater metagenome</name>
    <dbReference type="NCBI Taxonomy" id="449393"/>
    <lineage>
        <taxon>unclassified sequences</taxon>
        <taxon>metagenomes</taxon>
        <taxon>ecological metagenomes</taxon>
    </lineage>
</organism>
<keyword evidence="1" id="KW-0678">Repressor</keyword>
<dbReference type="AlphaFoldDB" id="A0A6J6GHT1"/>
<evidence type="ECO:0000313" key="5">
    <source>
        <dbReference type="EMBL" id="CAB4599810.1"/>
    </source>
</evidence>
<dbReference type="Gene3D" id="3.30.450.40">
    <property type="match status" value="1"/>
</dbReference>
<dbReference type="SUPFAM" id="SSF55781">
    <property type="entry name" value="GAF domain-like"/>
    <property type="match status" value="1"/>
</dbReference>
<keyword evidence="2" id="KW-0805">Transcription regulation</keyword>
<dbReference type="GO" id="GO:0045892">
    <property type="term" value="P:negative regulation of DNA-templated transcription"/>
    <property type="evidence" value="ECO:0007669"/>
    <property type="project" value="TreeGrafter"/>
</dbReference>
<dbReference type="GO" id="GO:0003677">
    <property type="term" value="F:DNA binding"/>
    <property type="evidence" value="ECO:0007669"/>
    <property type="project" value="InterPro"/>
</dbReference>
<protein>
    <submittedName>
        <fullName evidence="5">Unannotated protein</fullName>
    </submittedName>
</protein>
<dbReference type="InterPro" id="IPR021153">
    <property type="entry name" value="HrcA_C"/>
</dbReference>
<dbReference type="Pfam" id="PF01628">
    <property type="entry name" value="HrcA"/>
    <property type="match status" value="1"/>
</dbReference>
<accession>A0A6J6GHT1</accession>
<dbReference type="PANTHER" id="PTHR34824">
    <property type="entry name" value="HEAT-INDUCIBLE TRANSCRIPTION REPRESSOR HRCA"/>
    <property type="match status" value="1"/>
</dbReference>
<evidence type="ECO:0000256" key="2">
    <source>
        <dbReference type="ARBA" id="ARBA00023015"/>
    </source>
</evidence>
<feature type="domain" description="Heat-inducible transcription repressor HrcA C-terminal" evidence="4">
    <location>
        <begin position="20"/>
        <end position="236"/>
    </location>
</feature>
<evidence type="ECO:0000259" key="4">
    <source>
        <dbReference type="Pfam" id="PF01628"/>
    </source>
</evidence>
<evidence type="ECO:0000256" key="1">
    <source>
        <dbReference type="ARBA" id="ARBA00022491"/>
    </source>
</evidence>
<gene>
    <name evidence="5" type="ORF">UFOPK1811_00707</name>
</gene>
<dbReference type="Gene3D" id="3.30.390.60">
    <property type="entry name" value="Heat-inducible transcription repressor hrca homolog, domain 3"/>
    <property type="match status" value="1"/>
</dbReference>
<dbReference type="PANTHER" id="PTHR34824:SF1">
    <property type="entry name" value="HEAT-INDUCIBLE TRANSCRIPTION REPRESSOR HRCA"/>
    <property type="match status" value="1"/>
</dbReference>
<dbReference type="InterPro" id="IPR023120">
    <property type="entry name" value="WHTH_transcript_rep_HrcA_IDD"/>
</dbReference>